<gene>
    <name evidence="8" type="ORF">LPLAT_LOCUS5079</name>
</gene>
<dbReference type="SUPFAM" id="SSF49899">
    <property type="entry name" value="Concanavalin A-like lectins/glucanases"/>
    <property type="match status" value="1"/>
</dbReference>
<dbReference type="PROSITE" id="PS51828">
    <property type="entry name" value="PTX_2"/>
    <property type="match status" value="1"/>
</dbReference>
<dbReference type="PANTHER" id="PTHR19277">
    <property type="entry name" value="PENTRAXIN"/>
    <property type="match status" value="1"/>
</dbReference>
<keyword evidence="5" id="KW-0325">Glycoprotein</keyword>
<dbReference type="InterPro" id="IPR001759">
    <property type="entry name" value="PTX_dom"/>
</dbReference>
<keyword evidence="9" id="KW-1185">Reference proteome</keyword>
<dbReference type="Gene3D" id="2.60.120.200">
    <property type="match status" value="1"/>
</dbReference>
<evidence type="ECO:0000259" key="7">
    <source>
        <dbReference type="PROSITE" id="PS51828"/>
    </source>
</evidence>
<proteinExistence type="predicted"/>
<dbReference type="AlphaFoldDB" id="A0AAV2NGX8"/>
<dbReference type="GO" id="GO:0046872">
    <property type="term" value="F:metal ion binding"/>
    <property type="evidence" value="ECO:0007669"/>
    <property type="project" value="UniProtKB-KW"/>
</dbReference>
<reference evidence="8" key="1">
    <citation type="submission" date="2024-04" db="EMBL/GenBank/DDBJ databases">
        <authorList>
            <consortium name="Molecular Ecology Group"/>
        </authorList>
    </citation>
    <scope>NUCLEOTIDE SEQUENCE</scope>
</reference>
<evidence type="ECO:0000256" key="5">
    <source>
        <dbReference type="ARBA" id="ARBA00023180"/>
    </source>
</evidence>
<protein>
    <recommendedName>
        <fullName evidence="7">Pentraxin (PTX) domain-containing protein</fullName>
    </recommendedName>
</protein>
<dbReference type="SMART" id="SM00159">
    <property type="entry name" value="PTX"/>
    <property type="match status" value="1"/>
</dbReference>
<evidence type="ECO:0000256" key="6">
    <source>
        <dbReference type="PROSITE-ProRule" id="PRU01172"/>
    </source>
</evidence>
<sequence length="380" mass="42675">MKKFATNFGISVLSFSFSLLLGSLIAAISGISTALVEAEKNVDSTPMHSVELTQKGYIQFLRWALPVPEIHEFTFCLWMKSTNLKYPHSIFSYSRNERERLIRSWISSRGRSIHLEIDGVEVFRRSIRIQEHRWYHICQSWENRAGRYALWLDGHLELQGHLEEMIEHVIPGGGDIVLGQEYTDFDKGLEEGIEGSVLGFNLLLASAFESLDSGHQRPLIRSINGTATDQATLPLVTSAIGVKITGRDSDLRTTRAHDRLVSTRFALGPNWSRRIIRQSSSTVSPLSRRSNIANGTREEERLPIRRNAITFVEDLIGEIEKPSDEPLGLQLIKLSYVRCQLGRGSPPIGGSLMLISWSRTPVRIFGGATIKNVGDECGKF</sequence>
<accession>A0AAV2NGX8</accession>
<comment type="cofactor">
    <cofactor evidence="1">
        <name>Ca(2+)</name>
        <dbReference type="ChEBI" id="CHEBI:29108"/>
    </cofactor>
</comment>
<dbReference type="Pfam" id="PF00354">
    <property type="entry name" value="Pentaxin"/>
    <property type="match status" value="1"/>
</dbReference>
<dbReference type="InterPro" id="IPR051360">
    <property type="entry name" value="Neuronal_Pentraxin_Related"/>
</dbReference>
<evidence type="ECO:0000256" key="3">
    <source>
        <dbReference type="ARBA" id="ARBA00022837"/>
    </source>
</evidence>
<evidence type="ECO:0000256" key="2">
    <source>
        <dbReference type="ARBA" id="ARBA00022723"/>
    </source>
</evidence>
<evidence type="ECO:0000313" key="8">
    <source>
        <dbReference type="EMBL" id="CAL1679389.1"/>
    </source>
</evidence>
<organism evidence="8 9">
    <name type="scientific">Lasius platythorax</name>
    <dbReference type="NCBI Taxonomy" id="488582"/>
    <lineage>
        <taxon>Eukaryota</taxon>
        <taxon>Metazoa</taxon>
        <taxon>Ecdysozoa</taxon>
        <taxon>Arthropoda</taxon>
        <taxon>Hexapoda</taxon>
        <taxon>Insecta</taxon>
        <taxon>Pterygota</taxon>
        <taxon>Neoptera</taxon>
        <taxon>Endopterygota</taxon>
        <taxon>Hymenoptera</taxon>
        <taxon>Apocrita</taxon>
        <taxon>Aculeata</taxon>
        <taxon>Formicoidea</taxon>
        <taxon>Formicidae</taxon>
        <taxon>Formicinae</taxon>
        <taxon>Lasius</taxon>
        <taxon>Lasius</taxon>
    </lineage>
</organism>
<comment type="caution">
    <text evidence="6">Lacks conserved residue(s) required for the propagation of feature annotation.</text>
</comment>
<dbReference type="PANTHER" id="PTHR19277:SF125">
    <property type="entry name" value="B6"/>
    <property type="match status" value="1"/>
</dbReference>
<name>A0AAV2NGX8_9HYME</name>
<keyword evidence="2" id="KW-0479">Metal-binding</keyword>
<evidence type="ECO:0000256" key="1">
    <source>
        <dbReference type="ARBA" id="ARBA00001913"/>
    </source>
</evidence>
<dbReference type="EMBL" id="OZ034838">
    <property type="protein sequence ID" value="CAL1679389.1"/>
    <property type="molecule type" value="Genomic_DNA"/>
</dbReference>
<evidence type="ECO:0000256" key="4">
    <source>
        <dbReference type="ARBA" id="ARBA00023157"/>
    </source>
</evidence>
<dbReference type="Proteomes" id="UP001497644">
    <property type="component" value="Chromosome 15"/>
</dbReference>
<dbReference type="PRINTS" id="PR00895">
    <property type="entry name" value="PENTAXIN"/>
</dbReference>
<feature type="domain" description="Pentraxin (PTX)" evidence="7">
    <location>
        <begin position="46"/>
        <end position="250"/>
    </location>
</feature>
<dbReference type="InterPro" id="IPR013320">
    <property type="entry name" value="ConA-like_dom_sf"/>
</dbReference>
<evidence type="ECO:0000313" key="9">
    <source>
        <dbReference type="Proteomes" id="UP001497644"/>
    </source>
</evidence>
<keyword evidence="3" id="KW-0106">Calcium</keyword>
<keyword evidence="4" id="KW-1015">Disulfide bond</keyword>